<feature type="DNA-binding region" description="H-T-H motif" evidence="4">
    <location>
        <begin position="14"/>
        <end position="33"/>
    </location>
</feature>
<evidence type="ECO:0000256" key="4">
    <source>
        <dbReference type="PROSITE-ProRule" id="PRU00335"/>
    </source>
</evidence>
<keyword evidence="1" id="KW-0805">Transcription regulation</keyword>
<gene>
    <name evidence="7" type="ORF">MANAM107_17360</name>
</gene>
<accession>A0ABM7UCI2</accession>
<dbReference type="InterPro" id="IPR001647">
    <property type="entry name" value="HTH_TetR"/>
</dbReference>
<evidence type="ECO:0000313" key="7">
    <source>
        <dbReference type="EMBL" id="BDA64902.1"/>
    </source>
</evidence>
<evidence type="ECO:0000259" key="6">
    <source>
        <dbReference type="PROSITE" id="PS50977"/>
    </source>
</evidence>
<dbReference type="SUPFAM" id="SSF48498">
    <property type="entry name" value="Tetracyclin repressor-like, C-terminal domain"/>
    <property type="match status" value="1"/>
</dbReference>
<dbReference type="InterPro" id="IPR009057">
    <property type="entry name" value="Homeodomain-like_sf"/>
</dbReference>
<evidence type="ECO:0000256" key="1">
    <source>
        <dbReference type="ARBA" id="ARBA00023015"/>
    </source>
</evidence>
<dbReference type="PANTHER" id="PTHR47506">
    <property type="entry name" value="TRANSCRIPTIONAL REGULATORY PROTEIN"/>
    <property type="match status" value="1"/>
</dbReference>
<evidence type="ECO:0000313" key="8">
    <source>
        <dbReference type="Proteomes" id="UP000824496"/>
    </source>
</evidence>
<protein>
    <submittedName>
        <fullName evidence="7">TetR family transcriptional regulator</fullName>
    </submittedName>
</protein>
<dbReference type="SUPFAM" id="SSF46689">
    <property type="entry name" value="Homeodomain-like"/>
    <property type="match status" value="1"/>
</dbReference>
<dbReference type="InterPro" id="IPR036271">
    <property type="entry name" value="Tet_transcr_reg_TetR-rel_C_sf"/>
</dbReference>
<evidence type="ECO:0000256" key="2">
    <source>
        <dbReference type="ARBA" id="ARBA00023125"/>
    </source>
</evidence>
<evidence type="ECO:0000256" key="3">
    <source>
        <dbReference type="ARBA" id="ARBA00023163"/>
    </source>
</evidence>
<dbReference type="Pfam" id="PF00440">
    <property type="entry name" value="TetR_N"/>
    <property type="match status" value="1"/>
</dbReference>
<keyword evidence="3" id="KW-0804">Transcription</keyword>
<feature type="domain" description="HTH tetR-type" evidence="6">
    <location>
        <begin position="1"/>
        <end position="51"/>
    </location>
</feature>
<dbReference type="PROSITE" id="PS50977">
    <property type="entry name" value="HTH_TETR_2"/>
    <property type="match status" value="1"/>
</dbReference>
<dbReference type="PANTHER" id="PTHR47506:SF3">
    <property type="entry name" value="HTH-TYPE TRANSCRIPTIONAL REGULATOR LMRA"/>
    <property type="match status" value="1"/>
</dbReference>
<reference evidence="7 8" key="1">
    <citation type="submission" date="2021-08" db="EMBL/GenBank/DDBJ databases">
        <title>Whole genome sequence of novel Actinomyces species strain MAS-1.</title>
        <authorList>
            <person name="Saito M."/>
            <person name="Kuwahara N."/>
            <person name="Takizawa T."/>
            <person name="Gotouda H."/>
            <person name="Ochiai T."/>
        </authorList>
    </citation>
    <scope>NUCLEOTIDE SEQUENCE [LARGE SCALE GENOMIC DNA]</scope>
    <source>
        <strain evidence="7 8">MAS-1</strain>
    </source>
</reference>
<feature type="region of interest" description="Disordered" evidence="5">
    <location>
        <begin position="176"/>
        <end position="210"/>
    </location>
</feature>
<keyword evidence="2 4" id="KW-0238">DNA-binding</keyword>
<evidence type="ECO:0000256" key="5">
    <source>
        <dbReference type="SAM" id="MobiDB-lite"/>
    </source>
</evidence>
<dbReference type="EMBL" id="AP025017">
    <property type="protein sequence ID" value="BDA64902.1"/>
    <property type="molecule type" value="Genomic_DNA"/>
</dbReference>
<dbReference type="Pfam" id="PF16925">
    <property type="entry name" value="TetR_C_13"/>
    <property type="match status" value="1"/>
</dbReference>
<dbReference type="InterPro" id="IPR011075">
    <property type="entry name" value="TetR_C"/>
</dbReference>
<dbReference type="Gene3D" id="1.10.357.10">
    <property type="entry name" value="Tetracycline Repressor, domain 2"/>
    <property type="match status" value="1"/>
</dbReference>
<feature type="compositionally biased region" description="Pro residues" evidence="5">
    <location>
        <begin position="187"/>
        <end position="197"/>
    </location>
</feature>
<keyword evidence="8" id="KW-1185">Reference proteome</keyword>
<organism evidence="7 8">
    <name type="scientific">Actinomyces capricornis</name>
    <dbReference type="NCBI Taxonomy" id="2755559"/>
    <lineage>
        <taxon>Bacteria</taxon>
        <taxon>Bacillati</taxon>
        <taxon>Actinomycetota</taxon>
        <taxon>Actinomycetes</taxon>
        <taxon>Actinomycetales</taxon>
        <taxon>Actinomycetaceae</taxon>
        <taxon>Actinomyces</taxon>
    </lineage>
</organism>
<name>A0ABM7UCI2_9ACTO</name>
<proteinExistence type="predicted"/>
<sequence length="210" mass="22103">MGDLMWERGYSAASPRAVRERSGVGQGSMYHHFPTKHDLGVAALSRTCEETVAPSVEPLLGGGDPVGRLTEYLTRPRQALKGCRVGRMTQDPAVAADDELRAPVAEAFRGIHEALSQVIREAIDSGALCAHLDADRLACTISATIQGSYVLAMAQQDSEPFRKACAGMLDLLQVAGAPPSGQSDPARPSPVSQPPAVAPAKADSTTVSTR</sequence>
<dbReference type="Proteomes" id="UP000824496">
    <property type="component" value="Chromosome"/>
</dbReference>